<accession>A0AAN8PDZ6</accession>
<evidence type="ECO:0000313" key="2">
    <source>
        <dbReference type="EMBL" id="KAK6625469.1"/>
    </source>
</evidence>
<dbReference type="AlphaFoldDB" id="A0AAN8PDZ6"/>
<comment type="caution">
    <text evidence="2">The sequence shown here is derived from an EMBL/GenBank/DDBJ whole genome shotgun (WGS) entry which is preliminary data.</text>
</comment>
<protein>
    <submittedName>
        <fullName evidence="2">Uncharacterized protein</fullName>
    </submittedName>
</protein>
<feature type="compositionally biased region" description="Low complexity" evidence="1">
    <location>
        <begin position="30"/>
        <end position="39"/>
    </location>
</feature>
<name>A0AAN8PDZ6_POLSC</name>
<gene>
    <name evidence="2" type="ORF">RUM43_005767</name>
</gene>
<organism evidence="2 3">
    <name type="scientific">Polyplax serrata</name>
    <name type="common">Common mouse louse</name>
    <dbReference type="NCBI Taxonomy" id="468196"/>
    <lineage>
        <taxon>Eukaryota</taxon>
        <taxon>Metazoa</taxon>
        <taxon>Ecdysozoa</taxon>
        <taxon>Arthropoda</taxon>
        <taxon>Hexapoda</taxon>
        <taxon>Insecta</taxon>
        <taxon>Pterygota</taxon>
        <taxon>Neoptera</taxon>
        <taxon>Paraneoptera</taxon>
        <taxon>Psocodea</taxon>
        <taxon>Troctomorpha</taxon>
        <taxon>Phthiraptera</taxon>
        <taxon>Anoplura</taxon>
        <taxon>Polyplacidae</taxon>
        <taxon>Polyplax</taxon>
    </lineage>
</organism>
<feature type="compositionally biased region" description="Basic and acidic residues" evidence="1">
    <location>
        <begin position="12"/>
        <end position="26"/>
    </location>
</feature>
<dbReference type="EMBL" id="JAWJWE010000037">
    <property type="protein sequence ID" value="KAK6625469.1"/>
    <property type="molecule type" value="Genomic_DNA"/>
</dbReference>
<sequence>MSQSDQADEDSQEKTNKRERERRRYDSSGVPVPRTRPPTSTAELKLKSSVPEIVKCLGEEIDLLLIYLTREDSSRLAGVRYVHPGARANSRMDEREEEDEEER</sequence>
<feature type="region of interest" description="Disordered" evidence="1">
    <location>
        <begin position="1"/>
        <end position="43"/>
    </location>
</feature>
<evidence type="ECO:0000256" key="1">
    <source>
        <dbReference type="SAM" id="MobiDB-lite"/>
    </source>
</evidence>
<evidence type="ECO:0000313" key="3">
    <source>
        <dbReference type="Proteomes" id="UP001372834"/>
    </source>
</evidence>
<proteinExistence type="predicted"/>
<dbReference type="Proteomes" id="UP001372834">
    <property type="component" value="Unassembled WGS sequence"/>
</dbReference>
<feature type="compositionally biased region" description="Acidic residues" evidence="1">
    <location>
        <begin position="1"/>
        <end position="11"/>
    </location>
</feature>
<reference evidence="2 3" key="1">
    <citation type="submission" date="2023-10" db="EMBL/GenBank/DDBJ databases">
        <title>Genomes of two closely related lineages of the louse Polyplax serrata with different host specificities.</title>
        <authorList>
            <person name="Martinu J."/>
            <person name="Tarabai H."/>
            <person name="Stefka J."/>
            <person name="Hypsa V."/>
        </authorList>
    </citation>
    <scope>NUCLEOTIDE SEQUENCE [LARGE SCALE GENOMIC DNA]</scope>
    <source>
        <strain evidence="2">HR10_N</strain>
    </source>
</reference>